<keyword evidence="1" id="KW-0805">Transcription regulation</keyword>
<dbReference type="PROSITE" id="PS01124">
    <property type="entry name" value="HTH_ARAC_FAMILY_2"/>
    <property type="match status" value="1"/>
</dbReference>
<dbReference type="PANTHER" id="PTHR46796:SF7">
    <property type="entry name" value="ARAC FAMILY TRANSCRIPTIONAL REGULATOR"/>
    <property type="match status" value="1"/>
</dbReference>
<dbReference type="GO" id="GO:0043565">
    <property type="term" value="F:sequence-specific DNA binding"/>
    <property type="evidence" value="ECO:0007669"/>
    <property type="project" value="InterPro"/>
</dbReference>
<dbReference type="Gene3D" id="1.10.10.60">
    <property type="entry name" value="Homeodomain-like"/>
    <property type="match status" value="2"/>
</dbReference>
<dbReference type="OrthoDB" id="6053579at2"/>
<dbReference type="RefSeq" id="WP_057627847.1">
    <property type="nucleotide sequence ID" value="NZ_LDJJ01000020.1"/>
</dbReference>
<dbReference type="InterPro" id="IPR050204">
    <property type="entry name" value="AraC_XylS_family_regulators"/>
</dbReference>
<protein>
    <submittedName>
        <fullName evidence="5">AraC family transcriptional regulator</fullName>
    </submittedName>
</protein>
<dbReference type="SUPFAM" id="SSF46689">
    <property type="entry name" value="Homeodomain-like"/>
    <property type="match status" value="2"/>
</dbReference>
<dbReference type="InterPro" id="IPR009057">
    <property type="entry name" value="Homeodomain-like_sf"/>
</dbReference>
<dbReference type="Proteomes" id="UP000051863">
    <property type="component" value="Unassembled WGS sequence"/>
</dbReference>
<gene>
    <name evidence="5" type="ORF">ABB27_07195</name>
</gene>
<organism evidence="5 6">
    <name type="scientific">Stenotrophomonas terrae</name>
    <dbReference type="NCBI Taxonomy" id="405446"/>
    <lineage>
        <taxon>Bacteria</taxon>
        <taxon>Pseudomonadati</taxon>
        <taxon>Pseudomonadota</taxon>
        <taxon>Gammaproteobacteria</taxon>
        <taxon>Lysobacterales</taxon>
        <taxon>Lysobacteraceae</taxon>
        <taxon>Stenotrophomonas</taxon>
    </lineage>
</organism>
<evidence type="ECO:0000256" key="3">
    <source>
        <dbReference type="ARBA" id="ARBA00023163"/>
    </source>
</evidence>
<comment type="caution">
    <text evidence="5">The sequence shown here is derived from an EMBL/GenBank/DDBJ whole genome shotgun (WGS) entry which is preliminary data.</text>
</comment>
<dbReference type="PROSITE" id="PS00041">
    <property type="entry name" value="HTH_ARAC_FAMILY_1"/>
    <property type="match status" value="1"/>
</dbReference>
<evidence type="ECO:0000313" key="6">
    <source>
        <dbReference type="Proteomes" id="UP000051863"/>
    </source>
</evidence>
<proteinExistence type="predicted"/>
<dbReference type="SMART" id="SM00342">
    <property type="entry name" value="HTH_ARAC"/>
    <property type="match status" value="1"/>
</dbReference>
<dbReference type="AlphaFoldDB" id="A0A0R0CQK4"/>
<dbReference type="InterPro" id="IPR018060">
    <property type="entry name" value="HTH_AraC"/>
</dbReference>
<evidence type="ECO:0000259" key="4">
    <source>
        <dbReference type="PROSITE" id="PS01124"/>
    </source>
</evidence>
<evidence type="ECO:0000256" key="1">
    <source>
        <dbReference type="ARBA" id="ARBA00023015"/>
    </source>
</evidence>
<dbReference type="PATRIC" id="fig|405446.3.peg.883"/>
<dbReference type="PANTHER" id="PTHR46796">
    <property type="entry name" value="HTH-TYPE TRANSCRIPTIONAL ACTIVATOR RHAS-RELATED"/>
    <property type="match status" value="1"/>
</dbReference>
<evidence type="ECO:0000256" key="2">
    <source>
        <dbReference type="ARBA" id="ARBA00023125"/>
    </source>
</evidence>
<dbReference type="EMBL" id="LDJJ01000020">
    <property type="protein sequence ID" value="KRG68706.1"/>
    <property type="molecule type" value="Genomic_DNA"/>
</dbReference>
<keyword evidence="2" id="KW-0238">DNA-binding</keyword>
<keyword evidence="3" id="KW-0804">Transcription</keyword>
<dbReference type="Pfam" id="PF12833">
    <property type="entry name" value="HTH_18"/>
    <property type="match status" value="1"/>
</dbReference>
<name>A0A0R0CQK4_9GAMM</name>
<dbReference type="InterPro" id="IPR018062">
    <property type="entry name" value="HTH_AraC-typ_CS"/>
</dbReference>
<feature type="domain" description="HTH araC/xylS-type" evidence="4">
    <location>
        <begin position="178"/>
        <end position="276"/>
    </location>
</feature>
<sequence length="300" mass="33597">MRQVSWVDRGQSVSFEKQAEDGPRPACVGVARLGSLQTSGTVFTVWLQLRGTAWVESKEGKFRLRQREWIAFEKESRPLIQAGRDGMCIGISLDADALRMLGTLADSSVYTGRGRMSLGEARLALRLWREAQAPGATIHQLRPLLLHLASLQRDLAGTVQRCPGRSRIRKRQVFGRMQRARMYLEGNSHRVVRIGELAELTNFSSWYLSKTFQALYEESPQSLSARLRLERAAMLLCDTDMMIGEVASASGFDNCCSFARAFRARFGASATQYREMPIALRPDSAKFKDGLSKTKAAVRT</sequence>
<keyword evidence="6" id="KW-1185">Reference proteome</keyword>
<dbReference type="GO" id="GO:0003700">
    <property type="term" value="F:DNA-binding transcription factor activity"/>
    <property type="evidence" value="ECO:0007669"/>
    <property type="project" value="InterPro"/>
</dbReference>
<accession>A0A0R0CQK4</accession>
<evidence type="ECO:0000313" key="5">
    <source>
        <dbReference type="EMBL" id="KRG68706.1"/>
    </source>
</evidence>
<reference evidence="5 6" key="1">
    <citation type="submission" date="2015-05" db="EMBL/GenBank/DDBJ databases">
        <title>Genome sequencing and analysis of members of genus Stenotrophomonas.</title>
        <authorList>
            <person name="Patil P.P."/>
            <person name="Midha S."/>
            <person name="Patil P.B."/>
        </authorList>
    </citation>
    <scope>NUCLEOTIDE SEQUENCE [LARGE SCALE GENOMIC DNA]</scope>
    <source>
        <strain evidence="5 6">DSM 18941</strain>
    </source>
</reference>